<gene>
    <name evidence="2" type="ORF">A5810_002405</name>
</gene>
<protein>
    <recommendedName>
        <fullName evidence="1">Prenylated flavin chaperone LpdD-like domain-containing protein</fullName>
    </recommendedName>
</protein>
<dbReference type="Proteomes" id="UP000194885">
    <property type="component" value="Unassembled WGS sequence"/>
</dbReference>
<dbReference type="InterPro" id="IPR048844">
    <property type="entry name" value="LpdD_chaperone-like"/>
</dbReference>
<accession>A0A242BBR4</accession>
<name>A0A242BBR4_ENTFC</name>
<dbReference type="AlphaFoldDB" id="A0A242BBR4"/>
<proteinExistence type="predicted"/>
<comment type="caution">
    <text evidence="2">The sequence shown here is derived from an EMBL/GenBank/DDBJ whole genome shotgun (WGS) entry which is preliminary data.</text>
</comment>
<dbReference type="EMBL" id="NGKW01000005">
    <property type="protein sequence ID" value="OTN92946.1"/>
    <property type="molecule type" value="Genomic_DNA"/>
</dbReference>
<evidence type="ECO:0000313" key="3">
    <source>
        <dbReference type="Proteomes" id="UP000194885"/>
    </source>
</evidence>
<sequence>MSIQNVGKVINMEKETIVEVTKLGFTIQAAVKVIGKDLLITLTGGDTPHIGTVTTFSRDTEIQTVRFPSHDGRFHKDDVLAEKIAVIIKNAVPGSCTITSGIHVDHISNAQINASFPMSEELGYKILDWLEKTDFHIKEPIYYKDGEKPL</sequence>
<evidence type="ECO:0000259" key="1">
    <source>
        <dbReference type="Pfam" id="PF21758"/>
    </source>
</evidence>
<feature type="domain" description="Prenylated flavin chaperone LpdD-like" evidence="1">
    <location>
        <begin position="24"/>
        <end position="130"/>
    </location>
</feature>
<evidence type="ECO:0000313" key="2">
    <source>
        <dbReference type="EMBL" id="OTN92946.1"/>
    </source>
</evidence>
<organism evidence="2 3">
    <name type="scientific">Enterococcus faecium</name>
    <name type="common">Streptococcus faecium</name>
    <dbReference type="NCBI Taxonomy" id="1352"/>
    <lineage>
        <taxon>Bacteria</taxon>
        <taxon>Bacillati</taxon>
        <taxon>Bacillota</taxon>
        <taxon>Bacilli</taxon>
        <taxon>Lactobacillales</taxon>
        <taxon>Enterococcaceae</taxon>
        <taxon>Enterococcus</taxon>
    </lineage>
</organism>
<dbReference type="Pfam" id="PF21758">
    <property type="entry name" value="PAC_bac"/>
    <property type="match status" value="1"/>
</dbReference>
<reference evidence="2 3" key="1">
    <citation type="submission" date="2017-05" db="EMBL/GenBank/DDBJ databases">
        <title>The Genome Sequence of Enterococcus faecium 7H8_DIV0219.</title>
        <authorList>
            <consortium name="The Broad Institute Genomics Platform"/>
            <consortium name="The Broad Institute Genomic Center for Infectious Diseases"/>
            <person name="Earl A."/>
            <person name="Manson A."/>
            <person name="Schwartman J."/>
            <person name="Gilmore M."/>
            <person name="Abouelleil A."/>
            <person name="Cao P."/>
            <person name="Chapman S."/>
            <person name="Cusick C."/>
            <person name="Shea T."/>
            <person name="Young S."/>
            <person name="Neafsey D."/>
            <person name="Nusbaum C."/>
            <person name="Birren B."/>
        </authorList>
    </citation>
    <scope>NUCLEOTIDE SEQUENCE [LARGE SCALE GENOMIC DNA]</scope>
    <source>
        <strain evidence="2 3">7H8_DIV0219</strain>
    </source>
</reference>